<dbReference type="InterPro" id="IPR044066">
    <property type="entry name" value="TRIAD_supradom"/>
</dbReference>
<dbReference type="Proteomes" id="UP000639338">
    <property type="component" value="Unassembled WGS sequence"/>
</dbReference>
<keyword evidence="7" id="KW-0862">Zinc</keyword>
<dbReference type="PROSITE" id="PS51873">
    <property type="entry name" value="TRIAD"/>
    <property type="match status" value="1"/>
</dbReference>
<feature type="region of interest" description="Disordered" evidence="8">
    <location>
        <begin position="1"/>
        <end position="22"/>
    </location>
</feature>
<dbReference type="OrthoDB" id="10009520at2759"/>
<feature type="compositionally biased region" description="Basic and acidic residues" evidence="8">
    <location>
        <begin position="615"/>
        <end position="636"/>
    </location>
</feature>
<dbReference type="CDD" id="cd20353">
    <property type="entry name" value="Rcat_RBR_RNF216"/>
    <property type="match status" value="1"/>
</dbReference>
<feature type="compositionally biased region" description="Acidic residues" evidence="8">
    <location>
        <begin position="678"/>
        <end position="687"/>
    </location>
</feature>
<comment type="pathway">
    <text evidence="1">Protein modification; protein ubiquitination.</text>
</comment>
<feature type="compositionally biased region" description="Basic and acidic residues" evidence="8">
    <location>
        <begin position="511"/>
        <end position="523"/>
    </location>
</feature>
<feature type="compositionally biased region" description="Basic and acidic residues" evidence="8">
    <location>
        <begin position="778"/>
        <end position="790"/>
    </location>
</feature>
<reference evidence="10 11" key="1">
    <citation type="submission" date="2020-08" db="EMBL/GenBank/DDBJ databases">
        <title>Aphidius gifuensis genome sequencing and assembly.</title>
        <authorList>
            <person name="Du Z."/>
        </authorList>
    </citation>
    <scope>NUCLEOTIDE SEQUENCE [LARGE SCALE GENOMIC DNA]</scope>
    <source>
        <strain evidence="10">YNYX2018</strain>
        <tissue evidence="10">Adults</tissue>
    </source>
</reference>
<keyword evidence="4" id="KW-0677">Repeat</keyword>
<feature type="compositionally biased region" description="Acidic residues" evidence="8">
    <location>
        <begin position="846"/>
        <end position="855"/>
    </location>
</feature>
<feature type="compositionally biased region" description="Polar residues" evidence="8">
    <location>
        <begin position="318"/>
        <end position="337"/>
    </location>
</feature>
<keyword evidence="11" id="KW-1185">Reference proteome</keyword>
<evidence type="ECO:0000259" key="9">
    <source>
        <dbReference type="PROSITE" id="PS51873"/>
    </source>
</evidence>
<keyword evidence="6" id="KW-0833">Ubl conjugation pathway</keyword>
<dbReference type="GO" id="GO:0016740">
    <property type="term" value="F:transferase activity"/>
    <property type="evidence" value="ECO:0007669"/>
    <property type="project" value="UniProtKB-KW"/>
</dbReference>
<evidence type="ECO:0000256" key="4">
    <source>
        <dbReference type="ARBA" id="ARBA00022737"/>
    </source>
</evidence>
<feature type="region of interest" description="Disordered" evidence="8">
    <location>
        <begin position="192"/>
        <end position="235"/>
    </location>
</feature>
<comment type="caution">
    <text evidence="10">The sequence shown here is derived from an EMBL/GenBank/DDBJ whole genome shotgun (WGS) entry which is preliminary data.</text>
</comment>
<accession>A0A834Y025</accession>
<evidence type="ECO:0000256" key="2">
    <source>
        <dbReference type="ARBA" id="ARBA00022679"/>
    </source>
</evidence>
<dbReference type="Gene3D" id="1.20.120.1750">
    <property type="match status" value="1"/>
</dbReference>
<evidence type="ECO:0000256" key="1">
    <source>
        <dbReference type="ARBA" id="ARBA00004906"/>
    </source>
</evidence>
<dbReference type="InterPro" id="IPR047546">
    <property type="entry name" value="Rcat_RBR_RNF216"/>
</dbReference>
<name>A0A834Y025_APHGI</name>
<feature type="compositionally biased region" description="Acidic residues" evidence="8">
    <location>
        <begin position="637"/>
        <end position="648"/>
    </location>
</feature>
<dbReference type="Pfam" id="PF26200">
    <property type="entry name" value="Rcat_RNF216"/>
    <property type="match status" value="1"/>
</dbReference>
<dbReference type="PANTHER" id="PTHR22770:SF47">
    <property type="entry name" value="E3 UBIQUITIN-PROTEIN LIGASE RNF216"/>
    <property type="match status" value="1"/>
</dbReference>
<feature type="region of interest" description="Disordered" evidence="8">
    <location>
        <begin position="829"/>
        <end position="855"/>
    </location>
</feature>
<dbReference type="SUPFAM" id="SSF57850">
    <property type="entry name" value="RING/U-box"/>
    <property type="match status" value="1"/>
</dbReference>
<evidence type="ECO:0000313" key="11">
    <source>
        <dbReference type="Proteomes" id="UP000639338"/>
    </source>
</evidence>
<evidence type="ECO:0000256" key="5">
    <source>
        <dbReference type="ARBA" id="ARBA00022771"/>
    </source>
</evidence>
<keyword evidence="2" id="KW-0808">Transferase</keyword>
<feature type="region of interest" description="Disordered" evidence="8">
    <location>
        <begin position="613"/>
        <end position="803"/>
    </location>
</feature>
<keyword evidence="3" id="KW-0479">Metal-binding</keyword>
<feature type="compositionally biased region" description="Polar residues" evidence="8">
    <location>
        <begin position="1"/>
        <end position="10"/>
    </location>
</feature>
<feature type="compositionally biased region" description="Acidic residues" evidence="8">
    <location>
        <begin position="757"/>
        <end position="766"/>
    </location>
</feature>
<proteinExistence type="predicted"/>
<dbReference type="PANTHER" id="PTHR22770">
    <property type="entry name" value="UBIQUITIN CONJUGATING ENZYME 7 INTERACTING PROTEIN-RELATED"/>
    <property type="match status" value="1"/>
</dbReference>
<protein>
    <recommendedName>
        <fullName evidence="9">RING-type domain-containing protein</fullName>
    </recommendedName>
</protein>
<evidence type="ECO:0000256" key="3">
    <source>
        <dbReference type="ARBA" id="ARBA00022723"/>
    </source>
</evidence>
<feature type="compositionally biased region" description="Polar residues" evidence="8">
    <location>
        <begin position="704"/>
        <end position="713"/>
    </location>
</feature>
<feature type="domain" description="RING-type" evidence="9">
    <location>
        <begin position="1055"/>
        <end position="1259"/>
    </location>
</feature>
<evidence type="ECO:0000256" key="8">
    <source>
        <dbReference type="SAM" id="MobiDB-lite"/>
    </source>
</evidence>
<evidence type="ECO:0000313" key="10">
    <source>
        <dbReference type="EMBL" id="KAF7995451.1"/>
    </source>
</evidence>
<keyword evidence="5" id="KW-0863">Zinc-finger</keyword>
<dbReference type="InterPro" id="IPR051628">
    <property type="entry name" value="LUBAC_E3_Ligases"/>
</dbReference>
<evidence type="ECO:0000256" key="7">
    <source>
        <dbReference type="ARBA" id="ARBA00022833"/>
    </source>
</evidence>
<sequence>MEHVETGNNNLKRKRTKSSDDDKINNDIVKLNDYKIIEGKNIKSAFIVSDLSMNKNDLGDSITVKKIPMFKKNGGLTEFTKYITIRSCNKKLTNTQLAPLLTNSEKLIIINKTQNHIDASTNDGDKNNSVESNKIEMEALMSDEINNSINNIENGNNNQQQTTSEILEENDGDAMENDEDEDTLSLIIEELDENSRSLVEEEEEKEELKKNAYENTESNNEEVDECNDDSVDQESNVSFGQELSGLVEDDCSNVIDLTLSDSDDDDDHRNGVVFMKHLDNCFAKARASNGPKRNENNDDVAVVKKELELINSKEKINTGGSQDDNENNKNTKTLESTTEATDNNLYYKIKDKFSWVFKDDEGQHTDNTNKIGEFSGKKISKIEMKNNIQEEENIVDNIDASADDSLTESNNDRKKITILSLKTVRNFLTKKNIDSVAVNENSILQKQNDEGISDEQTVKLSEEKINDSCKINEKKNTDESVKLSDKNNEIEDEILSMFEEYDPDEIPVESTEEKNDKSSKNDDGFVKIDLTNYKCSKIKNNRKNSTRIKGYKKKSSKNVDGIYTIDLTDDEVIKCSTRKVKTPKISVPKKEKKNIVKKKDNKSTIRKRKLIINHNTDDKSGNKSLEKNLSDGKENGELVEEQLNDSGDEILPKKQRKFEEASSSQLSDEKNEGNSNEIVEEELDYSYDEISSPKSTKSQEKNSNKQMNKNNELSESESDGSFDKISLPKRKKLKKSSNFKSSNKKKSQSNKKKISELVEEELDYSGDEIPSPKKKKSNEKNNKSKPHHQEEDEEGGTSDNTMSLLNFNYHDEVDYDYDDIIESEKITKKKPQNEKRKRSTKIIEEPIPDEQLNDEYYDPNYTSTYLQLMDIFPDADEDSMKEKVKSIYRNQRLITAFVTKNLEEPVYKKKFIEKSQQLKTRTKPKKLTPDILYTTAFNVKNFLKLYPRPHKHFENPNRKCEPSCLALEFLKSKFKKLSRNTIEKIYVDSNHNMSIAANVLSKTPVEFNIDIKRHEFIYPDEDIEFLQESAFINYREDIKNEYKKRKQKVNKIINTHLECQCCFAQEHISNCATCEGGHVFCHSCIISGTNTYLGDGESNVYCFTGCGEQISTALLEDILDEKQFKRLMKNKESVELLDVHVEGTTPCPFCKIGSKQSQDDKIFKCQNSDCMIESCVDCKMINHQPDPCNLTEIAKRLIENSMSQAITRECHNCQKIYIKDYGCNKITCTCGVSLCYLCNKSIRGDSHFRKEGEKVKPNETPKCPYYCDDDYLNAQTVRKVGEEVKKKLLAINPKLDIDIDHLLPSIPAPTVDGPHQLIPDNTDIADVYVQQIVQKENFFSKKINDNKST</sequence>
<dbReference type="EMBL" id="JACMRX010000002">
    <property type="protein sequence ID" value="KAF7995451.1"/>
    <property type="molecule type" value="Genomic_DNA"/>
</dbReference>
<dbReference type="GO" id="GO:0008270">
    <property type="term" value="F:zinc ion binding"/>
    <property type="evidence" value="ECO:0007669"/>
    <property type="project" value="UniProtKB-KW"/>
</dbReference>
<feature type="region of interest" description="Disordered" evidence="8">
    <location>
        <begin position="501"/>
        <end position="523"/>
    </location>
</feature>
<organism evidence="10 11">
    <name type="scientific">Aphidius gifuensis</name>
    <name type="common">Parasitoid wasp</name>
    <dbReference type="NCBI Taxonomy" id="684658"/>
    <lineage>
        <taxon>Eukaryota</taxon>
        <taxon>Metazoa</taxon>
        <taxon>Ecdysozoa</taxon>
        <taxon>Arthropoda</taxon>
        <taxon>Hexapoda</taxon>
        <taxon>Insecta</taxon>
        <taxon>Pterygota</taxon>
        <taxon>Neoptera</taxon>
        <taxon>Endopterygota</taxon>
        <taxon>Hymenoptera</taxon>
        <taxon>Apocrita</taxon>
        <taxon>Ichneumonoidea</taxon>
        <taxon>Braconidae</taxon>
        <taxon>Aphidiinae</taxon>
        <taxon>Aphidius</taxon>
    </lineage>
</organism>
<feature type="region of interest" description="Disordered" evidence="8">
    <location>
        <begin position="313"/>
        <end position="337"/>
    </location>
</feature>
<gene>
    <name evidence="10" type="ORF">HCN44_006558</name>
</gene>
<feature type="compositionally biased region" description="Basic residues" evidence="8">
    <location>
        <begin position="727"/>
        <end position="752"/>
    </location>
</feature>
<feature type="compositionally biased region" description="Acidic residues" evidence="8">
    <location>
        <begin position="219"/>
        <end position="232"/>
    </location>
</feature>
<evidence type="ECO:0000256" key="6">
    <source>
        <dbReference type="ARBA" id="ARBA00022786"/>
    </source>
</evidence>